<evidence type="ECO:0000256" key="3">
    <source>
        <dbReference type="ARBA" id="ARBA00023157"/>
    </source>
</evidence>
<comment type="caution">
    <text evidence="6">The sequence shown here is derived from an EMBL/GenBank/DDBJ whole genome shotgun (WGS) entry which is preliminary data.</text>
</comment>
<dbReference type="Proteomes" id="UP001341840">
    <property type="component" value="Unassembled WGS sequence"/>
</dbReference>
<keyword evidence="7" id="KW-1185">Reference proteome</keyword>
<feature type="chain" id="PRO_5047180959" description="Bifunctional inhibitor/plant lipid transfer protein/seed storage helical domain-containing protein" evidence="4">
    <location>
        <begin position="22"/>
        <end position="260"/>
    </location>
</feature>
<dbReference type="PANTHER" id="PTHR35496">
    <property type="entry name" value="2S SEED STORAGE PROTEIN 1-RELATED"/>
    <property type="match status" value="1"/>
</dbReference>
<organism evidence="6 7">
    <name type="scientific">Stylosanthes scabra</name>
    <dbReference type="NCBI Taxonomy" id="79078"/>
    <lineage>
        <taxon>Eukaryota</taxon>
        <taxon>Viridiplantae</taxon>
        <taxon>Streptophyta</taxon>
        <taxon>Embryophyta</taxon>
        <taxon>Tracheophyta</taxon>
        <taxon>Spermatophyta</taxon>
        <taxon>Magnoliopsida</taxon>
        <taxon>eudicotyledons</taxon>
        <taxon>Gunneridae</taxon>
        <taxon>Pentapetalae</taxon>
        <taxon>rosids</taxon>
        <taxon>fabids</taxon>
        <taxon>Fabales</taxon>
        <taxon>Fabaceae</taxon>
        <taxon>Papilionoideae</taxon>
        <taxon>50 kb inversion clade</taxon>
        <taxon>dalbergioids sensu lato</taxon>
        <taxon>Dalbergieae</taxon>
        <taxon>Pterocarpus clade</taxon>
        <taxon>Stylosanthes</taxon>
    </lineage>
</organism>
<dbReference type="Pfam" id="PF00234">
    <property type="entry name" value="Tryp_alpha_amyl"/>
    <property type="match status" value="1"/>
</dbReference>
<protein>
    <recommendedName>
        <fullName evidence="5">Bifunctional inhibitor/plant lipid transfer protein/seed storage helical domain-containing protein</fullName>
    </recommendedName>
</protein>
<accession>A0ABU6VRA8</accession>
<evidence type="ECO:0000313" key="6">
    <source>
        <dbReference type="EMBL" id="MED6175746.1"/>
    </source>
</evidence>
<dbReference type="Gene3D" id="1.10.110.10">
    <property type="entry name" value="Plant lipid-transfer and hydrophobic proteins"/>
    <property type="match status" value="2"/>
</dbReference>
<feature type="domain" description="Bifunctional inhibitor/plant lipid transfer protein/seed storage helical" evidence="5">
    <location>
        <begin position="162"/>
        <end position="250"/>
    </location>
</feature>
<evidence type="ECO:0000256" key="1">
    <source>
        <dbReference type="ARBA" id="ARBA00008262"/>
    </source>
</evidence>
<dbReference type="SMART" id="SM00499">
    <property type="entry name" value="AAI"/>
    <property type="match status" value="2"/>
</dbReference>
<dbReference type="PANTHER" id="PTHR35496:SF20">
    <property type="entry name" value="2S SEED STORAGE PROTEIN 1-RELATED"/>
    <property type="match status" value="1"/>
</dbReference>
<sequence>MAKSTILVALLALVLVAHASARREWGQQEDSRCERQIDRLNLNPCEQHIMQRIQCDQDEYNTRRCGSSDEQHRERCCNELEDLEDSQSCMCEALQQIMENQMYRLQDRHRCSNSRESSGTCPNNAALLALVLVAHASARLEWEQQGDSRCERQIDRLNLNPCEQHIMQRIQCEQDEYNSRRCGSSEEQYRERCCNELEDVEEDQRCMCEALQQIMENQMYRMQDRQMMQQFERELRNLPQQCRFKAPQHCNLDFNGGRRF</sequence>
<reference evidence="6 7" key="1">
    <citation type="journal article" date="2023" name="Plants (Basel)">
        <title>Bridging the Gap: Combining Genomics and Transcriptomics Approaches to Understand Stylosanthes scabra, an Orphan Legume from the Brazilian Caatinga.</title>
        <authorList>
            <person name="Ferreira-Neto J.R.C."/>
            <person name="da Silva M.D."/>
            <person name="Binneck E."/>
            <person name="de Melo N.F."/>
            <person name="da Silva R.H."/>
            <person name="de Melo A.L.T.M."/>
            <person name="Pandolfi V."/>
            <person name="Bustamante F.O."/>
            <person name="Brasileiro-Vidal A.C."/>
            <person name="Benko-Iseppon A.M."/>
        </authorList>
    </citation>
    <scope>NUCLEOTIDE SEQUENCE [LARGE SCALE GENOMIC DNA]</scope>
    <source>
        <tissue evidence="6">Leaves</tissue>
    </source>
</reference>
<evidence type="ECO:0000256" key="2">
    <source>
        <dbReference type="ARBA" id="ARBA00022729"/>
    </source>
</evidence>
<name>A0ABU6VRA8_9FABA</name>
<comment type="similarity">
    <text evidence="1">Belongs to the 2S seed storage albumins family.</text>
</comment>
<keyword evidence="2 4" id="KW-0732">Signal</keyword>
<keyword evidence="3" id="KW-1015">Disulfide bond</keyword>
<evidence type="ECO:0000313" key="7">
    <source>
        <dbReference type="Proteomes" id="UP001341840"/>
    </source>
</evidence>
<dbReference type="SUPFAM" id="SSF47699">
    <property type="entry name" value="Bifunctional inhibitor/lipid-transfer protein/seed storage 2S albumin"/>
    <property type="match status" value="2"/>
</dbReference>
<proteinExistence type="inferred from homology"/>
<feature type="domain" description="Bifunctional inhibitor/plant lipid transfer protein/seed storage helical" evidence="5">
    <location>
        <begin position="45"/>
        <end position="121"/>
    </location>
</feature>
<gene>
    <name evidence="6" type="ORF">PIB30_081261</name>
</gene>
<dbReference type="InterPro" id="IPR000617">
    <property type="entry name" value="Napin/2SS/CON"/>
</dbReference>
<evidence type="ECO:0000259" key="5">
    <source>
        <dbReference type="SMART" id="SM00499"/>
    </source>
</evidence>
<evidence type="ECO:0000256" key="4">
    <source>
        <dbReference type="SAM" id="SignalP"/>
    </source>
</evidence>
<feature type="signal peptide" evidence="4">
    <location>
        <begin position="1"/>
        <end position="21"/>
    </location>
</feature>
<dbReference type="EMBL" id="JASCZI010152244">
    <property type="protein sequence ID" value="MED6175746.1"/>
    <property type="molecule type" value="Genomic_DNA"/>
</dbReference>
<dbReference type="InterPro" id="IPR016140">
    <property type="entry name" value="Bifunc_inhib/LTP/seed_store"/>
</dbReference>
<dbReference type="InterPro" id="IPR036312">
    <property type="entry name" value="Bifun_inhib/LTP/seed_sf"/>
</dbReference>